<dbReference type="AlphaFoldDB" id="A0A846TWD0"/>
<comment type="caution">
    <text evidence="4">The sequence shown here is derived from an EMBL/GenBank/DDBJ whole genome shotgun (WGS) entry which is preliminary data.</text>
</comment>
<evidence type="ECO:0000256" key="2">
    <source>
        <dbReference type="ARBA" id="ARBA00023125"/>
    </source>
</evidence>
<sequence length="89" mass="9989">MTKKELVSLVSKDTNISAKQTAEVLDSFFDVFMKNVSKERIHLPIGTFTVSNRKARTGRNPQNGKPINIPASKALKFKVSKNVKEELNK</sequence>
<dbReference type="PANTHER" id="PTHR33175">
    <property type="entry name" value="DNA-BINDING PROTEIN HU"/>
    <property type="match status" value="1"/>
</dbReference>
<dbReference type="Proteomes" id="UP000584587">
    <property type="component" value="Unassembled WGS sequence"/>
</dbReference>
<keyword evidence="1" id="KW-0226">DNA condensation</keyword>
<dbReference type="CDD" id="cd13831">
    <property type="entry name" value="HU"/>
    <property type="match status" value="1"/>
</dbReference>
<evidence type="ECO:0000313" key="4">
    <source>
        <dbReference type="EMBL" id="NKE38311.1"/>
    </source>
</evidence>
<comment type="similarity">
    <text evidence="3">Belongs to the bacterial histone-like protein family.</text>
</comment>
<dbReference type="InterPro" id="IPR010992">
    <property type="entry name" value="IHF-like_DNA-bd_dom_sf"/>
</dbReference>
<evidence type="ECO:0000256" key="1">
    <source>
        <dbReference type="ARBA" id="ARBA00023067"/>
    </source>
</evidence>
<organism evidence="4 5">
    <name type="scientific">Spiroplasma platyhelix PALS-1</name>
    <dbReference type="NCBI Taxonomy" id="1276218"/>
    <lineage>
        <taxon>Bacteria</taxon>
        <taxon>Bacillati</taxon>
        <taxon>Mycoplasmatota</taxon>
        <taxon>Mollicutes</taxon>
        <taxon>Entomoplasmatales</taxon>
        <taxon>Spiroplasmataceae</taxon>
        <taxon>Spiroplasma</taxon>
    </lineage>
</organism>
<reference evidence="4 5" key="1">
    <citation type="submission" date="2020-04" db="EMBL/GenBank/DDBJ databases">
        <title>Complete genome sequence of Spiroplasma platyhelix ATCC 51748, an insect isolate.</title>
        <authorList>
            <person name="Green E.A."/>
            <person name="Klassen J.L."/>
        </authorList>
    </citation>
    <scope>NUCLEOTIDE SEQUENCE [LARGE SCALE GENOMIC DNA]</scope>
    <source>
        <strain evidence="4 5">PALS-1</strain>
    </source>
</reference>
<gene>
    <name evidence="4" type="ORF">HER12_00885</name>
</gene>
<dbReference type="Pfam" id="PF00216">
    <property type="entry name" value="Bac_DNA_binding"/>
    <property type="match status" value="1"/>
</dbReference>
<evidence type="ECO:0000313" key="5">
    <source>
        <dbReference type="Proteomes" id="UP000584587"/>
    </source>
</evidence>
<dbReference type="EMBL" id="JAAVVK010000001">
    <property type="protein sequence ID" value="NKE38311.1"/>
    <property type="molecule type" value="Genomic_DNA"/>
</dbReference>
<dbReference type="GO" id="GO:0030261">
    <property type="term" value="P:chromosome condensation"/>
    <property type="evidence" value="ECO:0007669"/>
    <property type="project" value="UniProtKB-KW"/>
</dbReference>
<dbReference type="SMART" id="SM00411">
    <property type="entry name" value="BHL"/>
    <property type="match status" value="1"/>
</dbReference>
<dbReference type="RefSeq" id="WP_168104783.1">
    <property type="nucleotide sequence ID" value="NZ_CP051215.1"/>
</dbReference>
<dbReference type="GO" id="GO:0030527">
    <property type="term" value="F:structural constituent of chromatin"/>
    <property type="evidence" value="ECO:0007669"/>
    <property type="project" value="InterPro"/>
</dbReference>
<accession>A0A846TWD0</accession>
<keyword evidence="5" id="KW-1185">Reference proteome</keyword>
<proteinExistence type="inferred from homology"/>
<name>A0A846TWD0_9MOLU</name>
<dbReference type="Gene3D" id="4.10.520.10">
    <property type="entry name" value="IHF-like DNA-binding proteins"/>
    <property type="match status" value="1"/>
</dbReference>
<keyword evidence="2 4" id="KW-0238">DNA-binding</keyword>
<evidence type="ECO:0000256" key="3">
    <source>
        <dbReference type="RuleBase" id="RU003939"/>
    </source>
</evidence>
<dbReference type="GO" id="GO:0003677">
    <property type="term" value="F:DNA binding"/>
    <property type="evidence" value="ECO:0007669"/>
    <property type="project" value="UniProtKB-KW"/>
</dbReference>
<protein>
    <submittedName>
        <fullName evidence="4">HU family DNA-binding protein</fullName>
    </submittedName>
</protein>
<dbReference type="PANTHER" id="PTHR33175:SF3">
    <property type="entry name" value="DNA-BINDING PROTEIN HU-BETA"/>
    <property type="match status" value="1"/>
</dbReference>
<dbReference type="SUPFAM" id="SSF47729">
    <property type="entry name" value="IHF-like DNA-binding proteins"/>
    <property type="match status" value="1"/>
</dbReference>
<dbReference type="InterPro" id="IPR000119">
    <property type="entry name" value="Hist_DNA-bd"/>
</dbReference>